<protein>
    <submittedName>
        <fullName evidence="4">2-succinylbenzoate--CoA ligase</fullName>
        <ecNumber evidence="4">6.2.1.26</ecNumber>
    </submittedName>
</protein>
<dbReference type="SUPFAM" id="SSF56801">
    <property type="entry name" value="Acetyl-CoA synthetase-like"/>
    <property type="match status" value="1"/>
</dbReference>
<keyword evidence="5" id="KW-1185">Reference proteome</keyword>
<dbReference type="EMBL" id="CAMAPB010000029">
    <property type="protein sequence ID" value="CAH9059757.1"/>
    <property type="molecule type" value="Genomic_DNA"/>
</dbReference>
<dbReference type="Pfam" id="PF23562">
    <property type="entry name" value="AMP-binding_C_3"/>
    <property type="match status" value="1"/>
</dbReference>
<dbReference type="GO" id="GO:0008756">
    <property type="term" value="F:o-succinylbenzoate-CoA ligase activity"/>
    <property type="evidence" value="ECO:0007669"/>
    <property type="project" value="UniProtKB-EC"/>
</dbReference>
<sequence length="492" mass="54028">MSMLNSLSDLATQPAVVAHFANQTQQFTGTELLQEINKVAEIFANSDADAIAFQLDNTPAWLVLDAATSVANKVAIPIAHFFSQQQTQYVLAQCGAQLFISDMPRLSLGAHTLSITLFDHYTLYIYQLNVKEPIRYFKGTQKITFTSGSTGEPKGVCLSTHSQMQVAQSLCEQIGISKPTHLCLLPLPVLLENIAGIYAPLLSGGCVHLMPLNELGFVGSGLKNPEKLISAIDSVKPNTLILVPELLTCLIAFAKQGWQPPKSLQFIAVGGALVSDALIATARELNLPVYQGYGLSEAASVVSLNTPKNDDLKSAGTVLPHIQTKIEKGQLYIKGELFLGYLNQAPHNPNNWYATGDLVTQHGNKLFIKGRLKNLIITSMGRNVSAEWPESLILSQSAIVQAVVFGEGKPFLTAIIYAIPELSDQQLSEHMKFINQQLPDYAQVKKWHRLAQPLSVQQGLLTTNNRPKRQAISQQFNLIFEQFYRLGEVIHD</sequence>
<accession>A0A9W4QZ45</accession>
<reference evidence="4" key="1">
    <citation type="submission" date="2022-07" db="EMBL/GenBank/DDBJ databases">
        <authorList>
            <person name="Criscuolo A."/>
        </authorList>
    </citation>
    <scope>NUCLEOTIDE SEQUENCE</scope>
    <source>
        <strain evidence="4">CIP103197</strain>
    </source>
</reference>
<dbReference type="RefSeq" id="WP_262976794.1">
    <property type="nucleotide sequence ID" value="NZ_CAMAPB010000029.1"/>
</dbReference>
<organism evidence="4 5">
    <name type="scientific">Pseudoalteromonas haloplanktis</name>
    <name type="common">Alteromonas haloplanktis</name>
    <dbReference type="NCBI Taxonomy" id="228"/>
    <lineage>
        <taxon>Bacteria</taxon>
        <taxon>Pseudomonadati</taxon>
        <taxon>Pseudomonadota</taxon>
        <taxon>Gammaproteobacteria</taxon>
        <taxon>Alteromonadales</taxon>
        <taxon>Pseudoalteromonadaceae</taxon>
        <taxon>Pseudoalteromonas</taxon>
    </lineage>
</organism>
<name>A0A9W4QZ45_PSEHA</name>
<evidence type="ECO:0000256" key="1">
    <source>
        <dbReference type="ARBA" id="ARBA00006432"/>
    </source>
</evidence>
<dbReference type="EC" id="6.2.1.26" evidence="4"/>
<evidence type="ECO:0000256" key="2">
    <source>
        <dbReference type="ARBA" id="ARBA00022598"/>
    </source>
</evidence>
<comment type="caution">
    <text evidence="4">The sequence shown here is derived from an EMBL/GenBank/DDBJ whole genome shotgun (WGS) entry which is preliminary data.</text>
</comment>
<dbReference type="InterPro" id="IPR020845">
    <property type="entry name" value="AMP-binding_CS"/>
</dbReference>
<proteinExistence type="inferred from homology"/>
<dbReference type="PROSITE" id="PS00455">
    <property type="entry name" value="AMP_BINDING"/>
    <property type="match status" value="1"/>
</dbReference>
<dbReference type="PANTHER" id="PTHR43201:SF5">
    <property type="entry name" value="MEDIUM-CHAIN ACYL-COA LIGASE ACSF2, MITOCHONDRIAL"/>
    <property type="match status" value="1"/>
</dbReference>
<dbReference type="Gene3D" id="3.40.50.12780">
    <property type="entry name" value="N-terminal domain of ligase-like"/>
    <property type="match status" value="1"/>
</dbReference>
<dbReference type="PANTHER" id="PTHR43201">
    <property type="entry name" value="ACYL-COA SYNTHETASE"/>
    <property type="match status" value="1"/>
</dbReference>
<dbReference type="AlphaFoldDB" id="A0A9W4QZ45"/>
<dbReference type="InterPro" id="IPR000873">
    <property type="entry name" value="AMP-dep_synth/lig_dom"/>
</dbReference>
<keyword evidence="2 4" id="KW-0436">Ligase</keyword>
<evidence type="ECO:0000313" key="5">
    <source>
        <dbReference type="Proteomes" id="UP001152447"/>
    </source>
</evidence>
<comment type="similarity">
    <text evidence="1">Belongs to the ATP-dependent AMP-binding enzyme family.</text>
</comment>
<dbReference type="InterPro" id="IPR042099">
    <property type="entry name" value="ANL_N_sf"/>
</dbReference>
<dbReference type="GO" id="GO:0006631">
    <property type="term" value="P:fatty acid metabolic process"/>
    <property type="evidence" value="ECO:0007669"/>
    <property type="project" value="TreeGrafter"/>
</dbReference>
<gene>
    <name evidence="4" type="primary">menE</name>
    <name evidence="4" type="ORF">PSEHALCIP103_02124</name>
</gene>
<evidence type="ECO:0000259" key="3">
    <source>
        <dbReference type="Pfam" id="PF00501"/>
    </source>
</evidence>
<feature type="domain" description="AMP-dependent synthetase/ligase" evidence="3">
    <location>
        <begin position="14"/>
        <end position="337"/>
    </location>
</feature>
<dbReference type="Proteomes" id="UP001152447">
    <property type="component" value="Unassembled WGS sequence"/>
</dbReference>
<evidence type="ECO:0000313" key="4">
    <source>
        <dbReference type="EMBL" id="CAH9059757.1"/>
    </source>
</evidence>
<dbReference type="Pfam" id="PF00501">
    <property type="entry name" value="AMP-binding"/>
    <property type="match status" value="1"/>
</dbReference>
<dbReference type="GO" id="GO:0031956">
    <property type="term" value="F:medium-chain fatty acid-CoA ligase activity"/>
    <property type="evidence" value="ECO:0007669"/>
    <property type="project" value="TreeGrafter"/>
</dbReference>